<accession>A0A2C9TZW4</accession>
<dbReference type="EMBL" id="CM004404">
    <property type="protein sequence ID" value="OAY22712.1"/>
    <property type="molecule type" value="Genomic_DNA"/>
</dbReference>
<gene>
    <name evidence="1" type="ORF">MANES_18G020400</name>
</gene>
<evidence type="ECO:0000313" key="1">
    <source>
        <dbReference type="EMBL" id="OAY22712.1"/>
    </source>
</evidence>
<name>A0A2C9TZW4_MANES</name>
<proteinExistence type="predicted"/>
<reference evidence="1" key="1">
    <citation type="submission" date="2016-02" db="EMBL/GenBank/DDBJ databases">
        <title>WGS assembly of Manihot esculenta.</title>
        <authorList>
            <person name="Bredeson J.V."/>
            <person name="Prochnik S.E."/>
            <person name="Lyons J.B."/>
            <person name="Schmutz J."/>
            <person name="Grimwood J."/>
            <person name="Vrebalov J."/>
            <person name="Bart R.S."/>
            <person name="Amuge T."/>
            <person name="Ferguson M.E."/>
            <person name="Green R."/>
            <person name="Putnam N."/>
            <person name="Stites J."/>
            <person name="Rounsley S."/>
            <person name="Rokhsar D.S."/>
        </authorList>
    </citation>
    <scope>NUCLEOTIDE SEQUENCE [LARGE SCALE GENOMIC DNA]</scope>
    <source>
        <tissue evidence="1">Leaf</tissue>
    </source>
</reference>
<organism evidence="1">
    <name type="scientific">Manihot esculenta</name>
    <name type="common">Cassava</name>
    <name type="synonym">Jatropha manihot</name>
    <dbReference type="NCBI Taxonomy" id="3983"/>
    <lineage>
        <taxon>Eukaryota</taxon>
        <taxon>Viridiplantae</taxon>
        <taxon>Streptophyta</taxon>
        <taxon>Embryophyta</taxon>
        <taxon>Tracheophyta</taxon>
        <taxon>Spermatophyta</taxon>
        <taxon>Magnoliopsida</taxon>
        <taxon>eudicotyledons</taxon>
        <taxon>Gunneridae</taxon>
        <taxon>Pentapetalae</taxon>
        <taxon>rosids</taxon>
        <taxon>fabids</taxon>
        <taxon>Malpighiales</taxon>
        <taxon>Euphorbiaceae</taxon>
        <taxon>Crotonoideae</taxon>
        <taxon>Manihoteae</taxon>
        <taxon>Manihot</taxon>
    </lineage>
</organism>
<protein>
    <submittedName>
        <fullName evidence="1">Uncharacterized protein</fullName>
    </submittedName>
</protein>
<dbReference type="AlphaFoldDB" id="A0A2C9TZW4"/>
<sequence length="81" mass="9241">MVWAQNHWLIITTPQGCKHNLLLINTVVRLTKFILHTPNYLGKLHGFPISFHDVEGQLSSSYYDTHFYSLTPACAIFGLPI</sequence>